<proteinExistence type="predicted"/>
<evidence type="ECO:0000313" key="3">
    <source>
        <dbReference type="Proteomes" id="UP000242287"/>
    </source>
</evidence>
<dbReference type="Proteomes" id="UP000242287">
    <property type="component" value="Unassembled WGS sequence"/>
</dbReference>
<feature type="compositionally biased region" description="Pro residues" evidence="1">
    <location>
        <begin position="324"/>
        <end position="339"/>
    </location>
</feature>
<keyword evidence="3" id="KW-1185">Reference proteome</keyword>
<protein>
    <submittedName>
        <fullName evidence="2">Uncharacterized protein</fullName>
    </submittedName>
</protein>
<name>A0A2A9NRD6_9AGAR</name>
<accession>A0A2A9NRD6</accession>
<dbReference type="EMBL" id="KZ301978">
    <property type="protein sequence ID" value="PFH52678.1"/>
    <property type="molecule type" value="Genomic_DNA"/>
</dbReference>
<feature type="compositionally biased region" description="Polar residues" evidence="1">
    <location>
        <begin position="306"/>
        <end position="318"/>
    </location>
</feature>
<feature type="compositionally biased region" description="Polar residues" evidence="1">
    <location>
        <begin position="284"/>
        <end position="296"/>
    </location>
</feature>
<dbReference type="AlphaFoldDB" id="A0A2A9NRD6"/>
<evidence type="ECO:0000313" key="2">
    <source>
        <dbReference type="EMBL" id="PFH52678.1"/>
    </source>
</evidence>
<sequence length="523" mass="56043">MSSTPHNSRASLLAGLRTGGVRSTSLNVPYTAAPGASFNTSRFPSQHHQPSIYSEDDDQLSEMPSQSAYLNSNHPHRSIPMTASVDGSHNRFAQQQGQMSLNPNSVPFSPGQFNHNIMTQSQLRDQALLLQFEMLRIQTQALQVQQYQIAHAQAQHQQQAQPQTFAQSRDRRTSLHNTPATAGPHVTAFDLRSATLSAQMRRANQAEQLRAQLGLNPAVAEDGVPMTASLGGRFGSRVASATSNLPRFLAEEPEEHTSHMAATSGSTAAIGGGTALSNQNLNIASSTTTPSRSDLVTNWRRGGNGQSALHGNNRTVSSPAVKITPPPGERLHGSPPPPGIMITSPTAKSRPQPLHIFPASQPLTTVAIDNSADTADDDAEVTSSSGGSASARSVLSNGSSPTTPRSSASSTNNETQLSPREEATKKLYEGLGIGRLVPSTSNTSEPIQYRYTYTQQYHQQPQTSAATIHRMVSQPTRQPRGPPSGADELGPKNFATRIRRQAIGGLGVLMGARERRESYVEAY</sequence>
<feature type="compositionally biased region" description="Polar residues" evidence="1">
    <location>
        <begin position="37"/>
        <end position="52"/>
    </location>
</feature>
<feature type="region of interest" description="Disordered" evidence="1">
    <location>
        <begin position="36"/>
        <end position="84"/>
    </location>
</feature>
<feature type="compositionally biased region" description="Low complexity" evidence="1">
    <location>
        <begin position="383"/>
        <end position="411"/>
    </location>
</feature>
<dbReference type="OrthoDB" id="4092340at2759"/>
<feature type="compositionally biased region" description="Low complexity" evidence="1">
    <location>
        <begin position="158"/>
        <end position="167"/>
    </location>
</feature>
<organism evidence="2 3">
    <name type="scientific">Amanita thiersii Skay4041</name>
    <dbReference type="NCBI Taxonomy" id="703135"/>
    <lineage>
        <taxon>Eukaryota</taxon>
        <taxon>Fungi</taxon>
        <taxon>Dikarya</taxon>
        <taxon>Basidiomycota</taxon>
        <taxon>Agaricomycotina</taxon>
        <taxon>Agaricomycetes</taxon>
        <taxon>Agaricomycetidae</taxon>
        <taxon>Agaricales</taxon>
        <taxon>Pluteineae</taxon>
        <taxon>Amanitaceae</taxon>
        <taxon>Amanita</taxon>
    </lineage>
</organism>
<evidence type="ECO:0000256" key="1">
    <source>
        <dbReference type="SAM" id="MobiDB-lite"/>
    </source>
</evidence>
<feature type="compositionally biased region" description="Polar residues" evidence="1">
    <location>
        <begin position="62"/>
        <end position="73"/>
    </location>
</feature>
<feature type="region of interest" description="Disordered" evidence="1">
    <location>
        <begin position="376"/>
        <end position="421"/>
    </location>
</feature>
<gene>
    <name evidence="2" type="ORF">AMATHDRAFT_84462</name>
</gene>
<feature type="region of interest" description="Disordered" evidence="1">
    <location>
        <begin position="158"/>
        <end position="184"/>
    </location>
</feature>
<feature type="region of interest" description="Disordered" evidence="1">
    <location>
        <begin position="284"/>
        <end position="356"/>
    </location>
</feature>
<reference evidence="2 3" key="1">
    <citation type="submission" date="2014-02" db="EMBL/GenBank/DDBJ databases">
        <title>Transposable element dynamics among asymbiotic and ectomycorrhizal Amanita fungi.</title>
        <authorList>
            <consortium name="DOE Joint Genome Institute"/>
            <person name="Hess J."/>
            <person name="Skrede I."/>
            <person name="Wolfe B."/>
            <person name="LaButti K."/>
            <person name="Ohm R.A."/>
            <person name="Grigoriev I.V."/>
            <person name="Pringle A."/>
        </authorList>
    </citation>
    <scope>NUCLEOTIDE SEQUENCE [LARGE SCALE GENOMIC DNA]</scope>
    <source>
        <strain evidence="2 3">SKay4041</strain>
    </source>
</reference>